<name>A0A255E521_9ACTN</name>
<keyword evidence="2" id="KW-0812">Transmembrane</keyword>
<dbReference type="Pfam" id="PF13400">
    <property type="entry name" value="Tad"/>
    <property type="match status" value="1"/>
</dbReference>
<accession>A0A255E521</accession>
<protein>
    <recommendedName>
        <fullName evidence="3">Putative Flp pilus-assembly TadG-like N-terminal domain-containing protein</fullName>
    </recommendedName>
</protein>
<dbReference type="EMBL" id="NMVI01000018">
    <property type="protein sequence ID" value="OYN86380.1"/>
    <property type="molecule type" value="Genomic_DNA"/>
</dbReference>
<sequence>MTVATLPAAHNSPALAAKPRHHRRTPAAGRDQRGNSASVLVLLCVLALIVMAGLVTDGARLSSARQQAQTAAQQAARSAADAGATGRIAGRPDAYRARAAAQDHLRQAGVAGEVTIRPDGTVLVRTTVTTPTQLLGIIGINELTGHGEAVADLRVRPG</sequence>
<organism evidence="4 5">
    <name type="scientific">Parenemella sanctibonifatiensis</name>
    <dbReference type="NCBI Taxonomy" id="2016505"/>
    <lineage>
        <taxon>Bacteria</taxon>
        <taxon>Bacillati</taxon>
        <taxon>Actinomycetota</taxon>
        <taxon>Actinomycetes</taxon>
        <taxon>Propionibacteriales</taxon>
        <taxon>Propionibacteriaceae</taxon>
        <taxon>Parenemella</taxon>
    </lineage>
</organism>
<dbReference type="InterPro" id="IPR028087">
    <property type="entry name" value="Tad_N"/>
</dbReference>
<dbReference type="Proteomes" id="UP000216533">
    <property type="component" value="Unassembled WGS sequence"/>
</dbReference>
<evidence type="ECO:0000313" key="5">
    <source>
        <dbReference type="Proteomes" id="UP000216533"/>
    </source>
</evidence>
<reference evidence="4 5" key="1">
    <citation type="submission" date="2017-07" db="EMBL/GenBank/DDBJ databases">
        <title>Draft whole genome sequences of clinical Proprionibacteriaceae strains.</title>
        <authorList>
            <person name="Bernier A.-M."/>
            <person name="Bernard K."/>
            <person name="Domingo M.-C."/>
        </authorList>
    </citation>
    <scope>NUCLEOTIDE SEQUENCE [LARGE SCALE GENOMIC DNA]</scope>
    <source>
        <strain evidence="4 5">NML 160184</strain>
    </source>
</reference>
<comment type="caution">
    <text evidence="4">The sequence shown here is derived from an EMBL/GenBank/DDBJ whole genome shotgun (WGS) entry which is preliminary data.</text>
</comment>
<gene>
    <name evidence="4" type="ORF">CGZ92_08460</name>
</gene>
<evidence type="ECO:0000256" key="2">
    <source>
        <dbReference type="SAM" id="Phobius"/>
    </source>
</evidence>
<feature type="transmembrane region" description="Helical" evidence="2">
    <location>
        <begin position="40"/>
        <end position="59"/>
    </location>
</feature>
<feature type="domain" description="Putative Flp pilus-assembly TadG-like N-terminal" evidence="3">
    <location>
        <begin position="34"/>
        <end position="82"/>
    </location>
</feature>
<dbReference type="RefSeq" id="WP_094450950.1">
    <property type="nucleotide sequence ID" value="NZ_NMVI01000018.1"/>
</dbReference>
<dbReference type="AlphaFoldDB" id="A0A255E521"/>
<evidence type="ECO:0000256" key="1">
    <source>
        <dbReference type="SAM" id="MobiDB-lite"/>
    </source>
</evidence>
<feature type="region of interest" description="Disordered" evidence="1">
    <location>
        <begin position="1"/>
        <end position="32"/>
    </location>
</feature>
<evidence type="ECO:0000259" key="3">
    <source>
        <dbReference type="Pfam" id="PF13400"/>
    </source>
</evidence>
<keyword evidence="2" id="KW-1133">Transmembrane helix</keyword>
<keyword evidence="2" id="KW-0472">Membrane</keyword>
<evidence type="ECO:0000313" key="4">
    <source>
        <dbReference type="EMBL" id="OYN86380.1"/>
    </source>
</evidence>
<proteinExistence type="predicted"/>